<reference evidence="2 3" key="1">
    <citation type="journal article" date="2016" name="BMC Genomics">
        <title>Comparative genomic and transcriptomic analyses of the Fuzhuan brick tea-fermentation fungus Aspergillus cristatus.</title>
        <authorList>
            <person name="Ge Y."/>
            <person name="Wang Y."/>
            <person name="Liu Y."/>
            <person name="Tan Y."/>
            <person name="Ren X."/>
            <person name="Zhang X."/>
            <person name="Hyde K.D."/>
            <person name="Liu Y."/>
            <person name="Liu Z."/>
        </authorList>
    </citation>
    <scope>NUCLEOTIDE SEQUENCE [LARGE SCALE GENOMIC DNA]</scope>
    <source>
        <strain evidence="2 3">GZAAS20.1005</strain>
    </source>
</reference>
<proteinExistence type="predicted"/>
<dbReference type="InterPro" id="IPR039327">
    <property type="entry name" value="CON7-like"/>
</dbReference>
<accession>A0A1E3BUP6</accession>
<dbReference type="PANTHER" id="PTHR36167">
    <property type="entry name" value="C2H2 FINGER DOMAIN TRANSCRIPTION FACTOR (EUROFUNG)-RELATED"/>
    <property type="match status" value="1"/>
</dbReference>
<dbReference type="Pfam" id="PF17111">
    <property type="entry name" value="PigL_N"/>
    <property type="match status" value="1"/>
</dbReference>
<dbReference type="Proteomes" id="UP000094569">
    <property type="component" value="Unassembled WGS sequence"/>
</dbReference>
<evidence type="ECO:0000259" key="1">
    <source>
        <dbReference type="Pfam" id="PF17111"/>
    </source>
</evidence>
<dbReference type="VEuPathDB" id="FungiDB:SI65_01666"/>
<feature type="domain" description="Azaphilone pigments biosynthesis cluster protein L N-terminal" evidence="1">
    <location>
        <begin position="13"/>
        <end position="151"/>
    </location>
</feature>
<dbReference type="InterPro" id="IPR031348">
    <property type="entry name" value="PigL_N"/>
</dbReference>
<organism evidence="2 3">
    <name type="scientific">Aspergillus cristatus</name>
    <name type="common">Chinese Fuzhuan brick tea-fermentation fungus</name>
    <name type="synonym">Eurotium cristatum</name>
    <dbReference type="NCBI Taxonomy" id="573508"/>
    <lineage>
        <taxon>Eukaryota</taxon>
        <taxon>Fungi</taxon>
        <taxon>Dikarya</taxon>
        <taxon>Ascomycota</taxon>
        <taxon>Pezizomycotina</taxon>
        <taxon>Eurotiomycetes</taxon>
        <taxon>Eurotiomycetidae</taxon>
        <taxon>Eurotiales</taxon>
        <taxon>Aspergillaceae</taxon>
        <taxon>Aspergillus</taxon>
        <taxon>Aspergillus subgen. Aspergillus</taxon>
    </lineage>
</organism>
<evidence type="ECO:0000313" key="3">
    <source>
        <dbReference type="Proteomes" id="UP000094569"/>
    </source>
</evidence>
<dbReference type="PANTHER" id="PTHR36167:SF4">
    <property type="entry name" value="FUNGAL N-TERMINAL DOMAIN-CONTAINING PROTEIN"/>
    <property type="match status" value="1"/>
</dbReference>
<name>A0A1E3BUP6_ASPCR</name>
<dbReference type="AlphaFoldDB" id="A0A1E3BUP6"/>
<sequence length="242" mass="27177">MTATRNHHVRLEAAGVAASILQIAEIGFKLSVSLYNLYHKLQSANQNLRSLSSDISLTCNVLQQLGSALKQDEQARLCSPQALSTAKNVLEECKQAFQRIDDAVRESSALLGMNRLERAFRRFAFVLKESELDALHGNLESLKSTMLLMLYVLIYAGQIRSRSASSVLLVQQDLIKELIQERRIYQMQESELAGAQNATAHDDHDQPYNQVSNPDLNPIVELGKYCLLIRKERCGITTFGRE</sequence>
<dbReference type="OrthoDB" id="5431013at2759"/>
<dbReference type="EMBL" id="JXNT01000001">
    <property type="protein sequence ID" value="ODM24076.1"/>
    <property type="molecule type" value="Genomic_DNA"/>
</dbReference>
<protein>
    <recommendedName>
        <fullName evidence="1">Azaphilone pigments biosynthesis cluster protein L N-terminal domain-containing protein</fullName>
    </recommendedName>
</protein>
<evidence type="ECO:0000313" key="2">
    <source>
        <dbReference type="EMBL" id="ODM24076.1"/>
    </source>
</evidence>
<dbReference type="STRING" id="573508.A0A1E3BUP6"/>
<gene>
    <name evidence="2" type="ORF">SI65_01666</name>
</gene>
<dbReference type="GO" id="GO:0006355">
    <property type="term" value="P:regulation of DNA-templated transcription"/>
    <property type="evidence" value="ECO:0007669"/>
    <property type="project" value="InterPro"/>
</dbReference>
<keyword evidence="3" id="KW-1185">Reference proteome</keyword>
<comment type="caution">
    <text evidence="2">The sequence shown here is derived from an EMBL/GenBank/DDBJ whole genome shotgun (WGS) entry which is preliminary data.</text>
</comment>